<proteinExistence type="predicted"/>
<name>T1C9D1_9ZZZZ</name>
<protein>
    <submittedName>
        <fullName evidence="3">Phosphatidylserine decarboxylase</fullName>
    </submittedName>
</protein>
<dbReference type="InterPro" id="IPR003817">
    <property type="entry name" value="PS_Dcarbxylase"/>
</dbReference>
<feature type="non-terminal residue" evidence="3">
    <location>
        <position position="1"/>
    </location>
</feature>
<comment type="caution">
    <text evidence="3">The sequence shown here is derived from an EMBL/GenBank/DDBJ whole genome shotgun (WGS) entry which is preliminary data.</text>
</comment>
<gene>
    <name evidence="3" type="ORF">B2A_03010</name>
</gene>
<sequence>TSARAPLHLARGTELARFNMGSTVIALLPPGAADWDGGIGPGRVIRMGQALGRRRAAPRPESAP</sequence>
<reference evidence="3" key="1">
    <citation type="submission" date="2013-08" db="EMBL/GenBank/DDBJ databases">
        <authorList>
            <person name="Mendez C."/>
            <person name="Richter M."/>
            <person name="Ferrer M."/>
            <person name="Sanchez J."/>
        </authorList>
    </citation>
    <scope>NUCLEOTIDE SEQUENCE</scope>
</reference>
<dbReference type="AlphaFoldDB" id="T1C9D1"/>
<dbReference type="Pfam" id="PF02666">
    <property type="entry name" value="PS_Dcarbxylase"/>
    <property type="match status" value="1"/>
</dbReference>
<reference evidence="3" key="2">
    <citation type="journal article" date="2014" name="ISME J.">
        <title>Microbial stratification in low pH oxic and suboxic macroscopic growths along an acid mine drainage.</title>
        <authorList>
            <person name="Mendez-Garcia C."/>
            <person name="Mesa V."/>
            <person name="Sprenger R.R."/>
            <person name="Richter M."/>
            <person name="Diez M.S."/>
            <person name="Solano J."/>
            <person name="Bargiela R."/>
            <person name="Golyshina O.V."/>
            <person name="Manteca A."/>
            <person name="Ramos J.L."/>
            <person name="Gallego J.R."/>
            <person name="Llorente I."/>
            <person name="Martins Dos Santos V.A."/>
            <person name="Jensen O.N."/>
            <person name="Pelaez A.I."/>
            <person name="Sanchez J."/>
            <person name="Ferrer M."/>
        </authorList>
    </citation>
    <scope>NUCLEOTIDE SEQUENCE</scope>
</reference>
<evidence type="ECO:0000256" key="2">
    <source>
        <dbReference type="ARBA" id="ARBA00023239"/>
    </source>
</evidence>
<dbReference type="GO" id="GO:0004609">
    <property type="term" value="F:phosphatidylserine decarboxylase activity"/>
    <property type="evidence" value="ECO:0007669"/>
    <property type="project" value="InterPro"/>
</dbReference>
<dbReference type="GO" id="GO:0008654">
    <property type="term" value="P:phospholipid biosynthetic process"/>
    <property type="evidence" value="ECO:0007669"/>
    <property type="project" value="InterPro"/>
</dbReference>
<keyword evidence="2" id="KW-0456">Lyase</keyword>
<evidence type="ECO:0000313" key="3">
    <source>
        <dbReference type="EMBL" id="EQD62059.1"/>
    </source>
</evidence>
<keyword evidence="1" id="KW-0210">Decarboxylase</keyword>
<dbReference type="EMBL" id="AUZZ01002021">
    <property type="protein sequence ID" value="EQD62059.1"/>
    <property type="molecule type" value="Genomic_DNA"/>
</dbReference>
<evidence type="ECO:0000256" key="1">
    <source>
        <dbReference type="ARBA" id="ARBA00022793"/>
    </source>
</evidence>
<accession>T1C9D1</accession>
<organism evidence="3">
    <name type="scientific">mine drainage metagenome</name>
    <dbReference type="NCBI Taxonomy" id="410659"/>
    <lineage>
        <taxon>unclassified sequences</taxon>
        <taxon>metagenomes</taxon>
        <taxon>ecological metagenomes</taxon>
    </lineage>
</organism>